<keyword evidence="9" id="KW-0206">Cytoskeleton</keyword>
<dbReference type="Pfam" id="PF03133">
    <property type="entry name" value="TTL"/>
    <property type="match status" value="1"/>
</dbReference>
<evidence type="ECO:0000313" key="14">
    <source>
        <dbReference type="Proteomes" id="UP001057375"/>
    </source>
</evidence>
<keyword evidence="7 11" id="KW-0067">ATP-binding</keyword>
<evidence type="ECO:0000256" key="7">
    <source>
        <dbReference type="ARBA" id="ARBA00022840"/>
    </source>
</evidence>
<keyword evidence="14" id="KW-1185">Reference proteome</keyword>
<keyword evidence="6 11" id="KW-0547">Nucleotide-binding</keyword>
<evidence type="ECO:0000256" key="6">
    <source>
        <dbReference type="ARBA" id="ARBA00022741"/>
    </source>
</evidence>
<dbReference type="PANTHER" id="PTHR12241">
    <property type="entry name" value="TUBULIN POLYGLUTAMYLASE"/>
    <property type="match status" value="1"/>
</dbReference>
<evidence type="ECO:0000256" key="3">
    <source>
        <dbReference type="ARBA" id="ARBA00022490"/>
    </source>
</evidence>
<evidence type="ECO:0000256" key="1">
    <source>
        <dbReference type="ARBA" id="ARBA00004120"/>
    </source>
</evidence>
<evidence type="ECO:0000256" key="10">
    <source>
        <dbReference type="ARBA" id="ARBA00023273"/>
    </source>
</evidence>
<evidence type="ECO:0000256" key="4">
    <source>
        <dbReference type="ARBA" id="ARBA00022598"/>
    </source>
</evidence>
<keyword evidence="3" id="KW-0963">Cytoplasm</keyword>
<dbReference type="PANTHER" id="PTHR12241:SF31">
    <property type="entry name" value="POLYGLUTAMYLASE COMPLEX SUBUNIT TTLL1"/>
    <property type="match status" value="1"/>
</dbReference>
<accession>A0ABQ5K3Y5</accession>
<evidence type="ECO:0000313" key="13">
    <source>
        <dbReference type="EMBL" id="GKT23759.1"/>
    </source>
</evidence>
<dbReference type="Gene3D" id="3.30.470.20">
    <property type="entry name" value="ATP-grasp fold, B domain"/>
    <property type="match status" value="1"/>
</dbReference>
<sequence>MVKIGKVKFKTDADRFCTVSNFEKRGWSRGHGADWNFYWATVGTVKWIFSPEAGKRLSDHQIINHFPNHYELTRKDLMVKNIKRYRRELERDQGPLVYANGDSVLDFIPQTYLLPAEYTSFLDEFKRVTAGERDERKKVPWILKPSGRAQGKGIVIIHKLHQVKKYCTPKSYSSSIGRDSHVVSRYIHRPLLVGGRKFDLRLYVLVTSFRPLRAYIHRQGFCRFCMSKYSSDSLSMSDPFVHLTNVAIQKHGEEYDERNGGKWSLESFLFYIESTRGRESCRKMQDRVENIIFHTLQSVKHVILSDKHCFECYGYDLLIDEDLRPWLIEINASPSLSASTVADRLLKYTLLDDILNIVIPPLYPHSHTERGGWRGGVYQDCSKEDLGGFEVLVDERKER</sequence>
<feature type="domain" description="ATP-grasp" evidence="12">
    <location>
        <begin position="316"/>
        <end position="359"/>
    </location>
</feature>
<reference evidence="13" key="1">
    <citation type="submission" date="2022-03" db="EMBL/GenBank/DDBJ databases">
        <title>Draft genome sequence of Aduncisulcus paluster, a free-living microaerophilic Fornicata.</title>
        <authorList>
            <person name="Yuyama I."/>
            <person name="Kume K."/>
            <person name="Tamura T."/>
            <person name="Inagaki Y."/>
            <person name="Hashimoto T."/>
        </authorList>
    </citation>
    <scope>NUCLEOTIDE SEQUENCE</scope>
    <source>
        <strain evidence="13">NY0171</strain>
    </source>
</reference>
<evidence type="ECO:0000256" key="8">
    <source>
        <dbReference type="ARBA" id="ARBA00023069"/>
    </source>
</evidence>
<proteinExistence type="inferred from homology"/>
<gene>
    <name evidence="13" type="ORF">ADUPG1_012525</name>
</gene>
<dbReference type="EMBL" id="BQXS01012484">
    <property type="protein sequence ID" value="GKT23759.1"/>
    <property type="molecule type" value="Genomic_DNA"/>
</dbReference>
<dbReference type="InterPro" id="IPR004344">
    <property type="entry name" value="TTL/TTLL_fam"/>
</dbReference>
<name>A0ABQ5K3Y5_9EUKA</name>
<dbReference type="PROSITE" id="PS51221">
    <property type="entry name" value="TTL"/>
    <property type="match status" value="1"/>
</dbReference>
<keyword evidence="4" id="KW-0436">Ligase</keyword>
<protein>
    <submittedName>
        <fullName evidence="13">Probable tubulin polyglutamylase TTLL1</fullName>
    </submittedName>
</protein>
<keyword evidence="5" id="KW-0493">Microtubule</keyword>
<dbReference type="SUPFAM" id="SSF56059">
    <property type="entry name" value="Glutathione synthetase ATP-binding domain-like"/>
    <property type="match status" value="1"/>
</dbReference>
<evidence type="ECO:0000259" key="12">
    <source>
        <dbReference type="PROSITE" id="PS50975"/>
    </source>
</evidence>
<evidence type="ECO:0000256" key="11">
    <source>
        <dbReference type="PROSITE-ProRule" id="PRU00409"/>
    </source>
</evidence>
<evidence type="ECO:0000256" key="5">
    <source>
        <dbReference type="ARBA" id="ARBA00022701"/>
    </source>
</evidence>
<dbReference type="InterPro" id="IPR011761">
    <property type="entry name" value="ATP-grasp"/>
</dbReference>
<comment type="caution">
    <text evidence="13">The sequence shown here is derived from an EMBL/GenBank/DDBJ whole genome shotgun (WGS) entry which is preliminary data.</text>
</comment>
<comment type="similarity">
    <text evidence="2">Belongs to the tubulin polyglutamylase family.</text>
</comment>
<comment type="subcellular location">
    <subcellularLocation>
        <location evidence="1">Cytoplasm</location>
        <location evidence="1">Cytoskeleton</location>
        <location evidence="1">Cilium basal body</location>
    </subcellularLocation>
</comment>
<keyword evidence="10" id="KW-0966">Cell projection</keyword>
<organism evidence="13 14">
    <name type="scientific">Aduncisulcus paluster</name>
    <dbReference type="NCBI Taxonomy" id="2918883"/>
    <lineage>
        <taxon>Eukaryota</taxon>
        <taxon>Metamonada</taxon>
        <taxon>Carpediemonas-like organisms</taxon>
        <taxon>Aduncisulcus</taxon>
    </lineage>
</organism>
<evidence type="ECO:0000256" key="2">
    <source>
        <dbReference type="ARBA" id="ARBA00006118"/>
    </source>
</evidence>
<evidence type="ECO:0000256" key="9">
    <source>
        <dbReference type="ARBA" id="ARBA00023212"/>
    </source>
</evidence>
<keyword evidence="8" id="KW-0969">Cilium</keyword>
<dbReference type="Proteomes" id="UP001057375">
    <property type="component" value="Unassembled WGS sequence"/>
</dbReference>
<dbReference type="PROSITE" id="PS50975">
    <property type="entry name" value="ATP_GRASP"/>
    <property type="match status" value="1"/>
</dbReference>